<feature type="signal peptide" evidence="1">
    <location>
        <begin position="1"/>
        <end position="24"/>
    </location>
</feature>
<comment type="caution">
    <text evidence="2">The sequence shown here is derived from an EMBL/GenBank/DDBJ whole genome shotgun (WGS) entry which is preliminary data.</text>
</comment>
<keyword evidence="1" id="KW-0732">Signal</keyword>
<feature type="chain" id="PRO_5045144207" description="Lipoprotein" evidence="1">
    <location>
        <begin position="25"/>
        <end position="152"/>
    </location>
</feature>
<dbReference type="RefSeq" id="WP_379806539.1">
    <property type="nucleotide sequence ID" value="NZ_JBHUOL010000012.1"/>
</dbReference>
<evidence type="ECO:0008006" key="4">
    <source>
        <dbReference type="Google" id="ProtNLM"/>
    </source>
</evidence>
<evidence type="ECO:0000313" key="2">
    <source>
        <dbReference type="EMBL" id="MFD2908734.1"/>
    </source>
</evidence>
<organism evidence="2 3">
    <name type="scientific">Flavobacterium ardleyense</name>
    <dbReference type="NCBI Taxonomy" id="2038737"/>
    <lineage>
        <taxon>Bacteria</taxon>
        <taxon>Pseudomonadati</taxon>
        <taxon>Bacteroidota</taxon>
        <taxon>Flavobacteriia</taxon>
        <taxon>Flavobacteriales</taxon>
        <taxon>Flavobacteriaceae</taxon>
        <taxon>Flavobacterium</taxon>
    </lineage>
</organism>
<proteinExistence type="predicted"/>
<dbReference type="Proteomes" id="UP001597549">
    <property type="component" value="Unassembled WGS sequence"/>
</dbReference>
<evidence type="ECO:0000256" key="1">
    <source>
        <dbReference type="SAM" id="SignalP"/>
    </source>
</evidence>
<sequence length="152" mass="17186">MTKYVLYLFFCASLISCNSTQIIAQENIQSVSYQKWVAGLEDGGSGVNFYVNLIQPLHKDIALISVHFHGQEALFEKTSETEYVAKIHSGQKDLIMDENPENEYGNQSAVINLKSNEAILTFHKNGETFTKKVENVKEKPIIAFPSRNKEKN</sequence>
<protein>
    <recommendedName>
        <fullName evidence="4">Lipoprotein</fullName>
    </recommendedName>
</protein>
<dbReference type="EMBL" id="JBHUOL010000012">
    <property type="protein sequence ID" value="MFD2908734.1"/>
    <property type="molecule type" value="Genomic_DNA"/>
</dbReference>
<name>A0ABW5Z780_9FLAO</name>
<dbReference type="PROSITE" id="PS51257">
    <property type="entry name" value="PROKAR_LIPOPROTEIN"/>
    <property type="match status" value="1"/>
</dbReference>
<keyword evidence="3" id="KW-1185">Reference proteome</keyword>
<accession>A0ABW5Z780</accession>
<gene>
    <name evidence="2" type="ORF">ACFSX9_08280</name>
</gene>
<evidence type="ECO:0000313" key="3">
    <source>
        <dbReference type="Proteomes" id="UP001597549"/>
    </source>
</evidence>
<reference evidence="3" key="1">
    <citation type="journal article" date="2019" name="Int. J. Syst. Evol. Microbiol.">
        <title>The Global Catalogue of Microorganisms (GCM) 10K type strain sequencing project: providing services to taxonomists for standard genome sequencing and annotation.</title>
        <authorList>
            <consortium name="The Broad Institute Genomics Platform"/>
            <consortium name="The Broad Institute Genome Sequencing Center for Infectious Disease"/>
            <person name="Wu L."/>
            <person name="Ma J."/>
        </authorList>
    </citation>
    <scope>NUCLEOTIDE SEQUENCE [LARGE SCALE GENOMIC DNA]</scope>
    <source>
        <strain evidence="3">KCTC 52644</strain>
    </source>
</reference>